<organism evidence="2 3">
    <name type="scientific">Favolaschia claudopus</name>
    <dbReference type="NCBI Taxonomy" id="2862362"/>
    <lineage>
        <taxon>Eukaryota</taxon>
        <taxon>Fungi</taxon>
        <taxon>Dikarya</taxon>
        <taxon>Basidiomycota</taxon>
        <taxon>Agaricomycotina</taxon>
        <taxon>Agaricomycetes</taxon>
        <taxon>Agaricomycetidae</taxon>
        <taxon>Agaricales</taxon>
        <taxon>Marasmiineae</taxon>
        <taxon>Mycenaceae</taxon>
        <taxon>Favolaschia</taxon>
    </lineage>
</organism>
<dbReference type="AlphaFoldDB" id="A0AAW0D2X6"/>
<proteinExistence type="predicted"/>
<evidence type="ECO:0000313" key="3">
    <source>
        <dbReference type="Proteomes" id="UP001362999"/>
    </source>
</evidence>
<evidence type="ECO:0000313" key="2">
    <source>
        <dbReference type="EMBL" id="KAK7045153.1"/>
    </source>
</evidence>
<sequence>MFALRLVSLFFLATTTFVSASPVAAPVLVPVADSTVQLEAFDKRASISSITGVLNTLEGKVGSILPQIDNLVATASATEANVAPLVLQLTTALNSASLSLTLLGLGLKRQTEADVANLVAGLVSDIATSLNGLEGLASSIPGLSGLTGTVDVALNSVLVNLNGLLAGILGTLAGLLGPVTGILSGLGLTGVLGSLGL</sequence>
<feature type="chain" id="PRO_5043586749" evidence="1">
    <location>
        <begin position="21"/>
        <end position="197"/>
    </location>
</feature>
<gene>
    <name evidence="2" type="ORF">R3P38DRAFT_3177382</name>
</gene>
<feature type="signal peptide" evidence="1">
    <location>
        <begin position="1"/>
        <end position="20"/>
    </location>
</feature>
<protein>
    <submittedName>
        <fullName evidence="2">Sc15 protein</fullName>
    </submittedName>
</protein>
<keyword evidence="3" id="KW-1185">Reference proteome</keyword>
<keyword evidence="1" id="KW-0732">Signal</keyword>
<reference evidence="2 3" key="1">
    <citation type="journal article" date="2024" name="J Genomics">
        <title>Draft genome sequencing and assembly of Favolaschia claudopus CIRM-BRFM 2984 isolated from oak limbs.</title>
        <authorList>
            <person name="Navarro D."/>
            <person name="Drula E."/>
            <person name="Chaduli D."/>
            <person name="Cazenave R."/>
            <person name="Ahrendt S."/>
            <person name="Wang J."/>
            <person name="Lipzen A."/>
            <person name="Daum C."/>
            <person name="Barry K."/>
            <person name="Grigoriev I.V."/>
            <person name="Favel A."/>
            <person name="Rosso M.N."/>
            <person name="Martin F."/>
        </authorList>
    </citation>
    <scope>NUCLEOTIDE SEQUENCE [LARGE SCALE GENOMIC DNA]</scope>
    <source>
        <strain evidence="2 3">CIRM-BRFM 2984</strain>
    </source>
</reference>
<dbReference type="Proteomes" id="UP001362999">
    <property type="component" value="Unassembled WGS sequence"/>
</dbReference>
<accession>A0AAW0D2X6</accession>
<dbReference type="EMBL" id="JAWWNJ010000011">
    <property type="protein sequence ID" value="KAK7045153.1"/>
    <property type="molecule type" value="Genomic_DNA"/>
</dbReference>
<comment type="caution">
    <text evidence="2">The sequence shown here is derived from an EMBL/GenBank/DDBJ whole genome shotgun (WGS) entry which is preliminary data.</text>
</comment>
<name>A0AAW0D2X6_9AGAR</name>
<evidence type="ECO:0000256" key="1">
    <source>
        <dbReference type="SAM" id="SignalP"/>
    </source>
</evidence>